<evidence type="ECO:0000256" key="1">
    <source>
        <dbReference type="SAM" id="MobiDB-lite"/>
    </source>
</evidence>
<dbReference type="EMBL" id="HBIU01039514">
    <property type="protein sequence ID" value="CAE0639186.1"/>
    <property type="molecule type" value="Transcribed_RNA"/>
</dbReference>
<proteinExistence type="predicted"/>
<dbReference type="AlphaFoldDB" id="A0A6V2TAP3"/>
<accession>A0A6V2TAP3</accession>
<name>A0A6V2TAP3_HETAK</name>
<feature type="compositionally biased region" description="Acidic residues" evidence="1">
    <location>
        <begin position="18"/>
        <end position="32"/>
    </location>
</feature>
<feature type="region of interest" description="Disordered" evidence="1">
    <location>
        <begin position="14"/>
        <end position="70"/>
    </location>
</feature>
<protein>
    <recommendedName>
        <fullName evidence="4">PH domain-containing protein</fullName>
    </recommendedName>
</protein>
<gene>
    <name evidence="2" type="ORF">HAKA00212_LOCUS17999</name>
    <name evidence="3" type="ORF">HAKA00212_LOCUS18000</name>
</gene>
<dbReference type="Gene3D" id="2.30.29.30">
    <property type="entry name" value="Pleckstrin-homology domain (PH domain)/Phosphotyrosine-binding domain (PTB)"/>
    <property type="match status" value="1"/>
</dbReference>
<reference evidence="2" key="1">
    <citation type="submission" date="2021-01" db="EMBL/GenBank/DDBJ databases">
        <authorList>
            <person name="Corre E."/>
            <person name="Pelletier E."/>
            <person name="Niang G."/>
            <person name="Scheremetjew M."/>
            <person name="Finn R."/>
            <person name="Kale V."/>
            <person name="Holt S."/>
            <person name="Cochrane G."/>
            <person name="Meng A."/>
            <person name="Brown T."/>
            <person name="Cohen L."/>
        </authorList>
    </citation>
    <scope>NUCLEOTIDE SEQUENCE</scope>
    <source>
        <strain evidence="2">CCMP3107</strain>
    </source>
</reference>
<dbReference type="SUPFAM" id="SSF50729">
    <property type="entry name" value="PH domain-like"/>
    <property type="match status" value="1"/>
</dbReference>
<organism evidence="2">
    <name type="scientific">Heterosigma akashiwo</name>
    <name type="common">Chromophytic alga</name>
    <name type="synonym">Heterosigma carterae</name>
    <dbReference type="NCBI Taxonomy" id="2829"/>
    <lineage>
        <taxon>Eukaryota</taxon>
        <taxon>Sar</taxon>
        <taxon>Stramenopiles</taxon>
        <taxon>Ochrophyta</taxon>
        <taxon>Raphidophyceae</taxon>
        <taxon>Chattonellales</taxon>
        <taxon>Chattonellaceae</taxon>
        <taxon>Heterosigma</taxon>
    </lineage>
</organism>
<evidence type="ECO:0000313" key="2">
    <source>
        <dbReference type="EMBL" id="CAE0639185.1"/>
    </source>
</evidence>
<dbReference type="EMBL" id="HBIU01039513">
    <property type="protein sequence ID" value="CAE0639185.1"/>
    <property type="molecule type" value="Transcribed_RNA"/>
</dbReference>
<sequence length="185" mass="20182">MDLFKYCCVFMDSPAAEEPAEAEQPEQTEEGGEDKLPTPTDDPAEDVKGDVGEVGETTDPPAEPAGDESGFDLDAFKQKMASGGEGMTFSKFHNGKSKKVPRTLWITASNKIYWNPSKVFNISQLQAIRHQGNQDSVAMVSSGKAHADKTFELKFPERTIVLEANSAEDKEYFLNGITALQSSLA</sequence>
<dbReference type="InterPro" id="IPR011993">
    <property type="entry name" value="PH-like_dom_sf"/>
</dbReference>
<evidence type="ECO:0008006" key="4">
    <source>
        <dbReference type="Google" id="ProtNLM"/>
    </source>
</evidence>
<evidence type="ECO:0000313" key="3">
    <source>
        <dbReference type="EMBL" id="CAE0639186.1"/>
    </source>
</evidence>